<dbReference type="EMBL" id="ADBJ01000044">
    <property type="protein sequence ID" value="EFA77011.1"/>
    <property type="molecule type" value="Genomic_DNA"/>
</dbReference>
<comment type="caution">
    <text evidence="1">The sequence shown here is derived from an EMBL/GenBank/DDBJ whole genome shotgun (WGS) entry which is preliminary data.</text>
</comment>
<evidence type="ECO:0000313" key="2">
    <source>
        <dbReference type="Proteomes" id="UP000001396"/>
    </source>
</evidence>
<accession>D3BP01</accession>
<proteinExistence type="predicted"/>
<organism evidence="1 2">
    <name type="scientific">Heterostelium pallidum (strain ATCC 26659 / Pp 5 / PN500)</name>
    <name type="common">Cellular slime mold</name>
    <name type="synonym">Polysphondylium pallidum</name>
    <dbReference type="NCBI Taxonomy" id="670386"/>
    <lineage>
        <taxon>Eukaryota</taxon>
        <taxon>Amoebozoa</taxon>
        <taxon>Evosea</taxon>
        <taxon>Eumycetozoa</taxon>
        <taxon>Dictyostelia</taxon>
        <taxon>Acytosteliales</taxon>
        <taxon>Acytosteliaceae</taxon>
        <taxon>Heterostelium</taxon>
    </lineage>
</organism>
<evidence type="ECO:0000313" key="1">
    <source>
        <dbReference type="EMBL" id="EFA77011.1"/>
    </source>
</evidence>
<sequence length="135" mass="15068">MIFWKIQSMKSNHIIGSSLVIKKSTTSKQVSLITRSLGRGVDFIVNDDKVIDNGGVHVIQTFLSKLTETDKIGSTNGYISKRDYTAFEDIFSLFGVTDKITYSTFEDLCGVLITEGGDVRTLTNQFINNKLNHLI</sequence>
<dbReference type="RefSeq" id="XP_020429141.1">
    <property type="nucleotide sequence ID" value="XM_020580554.1"/>
</dbReference>
<dbReference type="Proteomes" id="UP000001396">
    <property type="component" value="Unassembled WGS sequence"/>
</dbReference>
<dbReference type="InterPro" id="IPR027417">
    <property type="entry name" value="P-loop_NTPase"/>
</dbReference>
<dbReference type="AlphaFoldDB" id="D3BP01"/>
<name>D3BP01_HETP5</name>
<reference evidence="1 2" key="1">
    <citation type="journal article" date="2011" name="Genome Res.">
        <title>Phylogeny-wide analysis of social amoeba genomes highlights ancient origins for complex intercellular communication.</title>
        <authorList>
            <person name="Heidel A.J."/>
            <person name="Lawal H.M."/>
            <person name="Felder M."/>
            <person name="Schilde C."/>
            <person name="Helps N.R."/>
            <person name="Tunggal B."/>
            <person name="Rivero F."/>
            <person name="John U."/>
            <person name="Schleicher M."/>
            <person name="Eichinger L."/>
            <person name="Platzer M."/>
            <person name="Noegel A.A."/>
            <person name="Schaap P."/>
            <person name="Gloeckner G."/>
        </authorList>
    </citation>
    <scope>NUCLEOTIDE SEQUENCE [LARGE SCALE GENOMIC DNA]</scope>
    <source>
        <strain evidence="2">ATCC 26659 / Pp 5 / PN500</strain>
    </source>
</reference>
<keyword evidence="2" id="KW-1185">Reference proteome</keyword>
<gene>
    <name evidence="1" type="ORF">PPL_09763</name>
</gene>
<dbReference type="Gene3D" id="3.40.50.300">
    <property type="entry name" value="P-loop containing nucleotide triphosphate hydrolases"/>
    <property type="match status" value="1"/>
</dbReference>
<protein>
    <submittedName>
        <fullName evidence="1">Uncharacterized protein</fullName>
    </submittedName>
</protein>
<dbReference type="InParanoid" id="D3BP01"/>
<dbReference type="GeneID" id="31365236"/>